<evidence type="ECO:0000256" key="3">
    <source>
        <dbReference type="ARBA" id="ARBA00022801"/>
    </source>
</evidence>
<keyword evidence="3 6" id="KW-0378">Hydrolase</keyword>
<evidence type="ECO:0000256" key="2">
    <source>
        <dbReference type="ARBA" id="ARBA00022487"/>
    </source>
</evidence>
<dbReference type="PANTHER" id="PTHR43142:SF1">
    <property type="entry name" value="CARBOXYLIC ESTER HYDROLASE"/>
    <property type="match status" value="1"/>
</dbReference>
<evidence type="ECO:0000259" key="7">
    <source>
        <dbReference type="Pfam" id="PF00135"/>
    </source>
</evidence>
<dbReference type="PANTHER" id="PTHR43142">
    <property type="entry name" value="CARBOXYLIC ESTER HYDROLASE"/>
    <property type="match status" value="1"/>
</dbReference>
<keyword evidence="2" id="KW-0719">Serine esterase</keyword>
<evidence type="ECO:0000313" key="9">
    <source>
        <dbReference type="Proteomes" id="UP001329430"/>
    </source>
</evidence>
<evidence type="ECO:0000313" key="8">
    <source>
        <dbReference type="EMBL" id="KAK5638330.1"/>
    </source>
</evidence>
<dbReference type="Proteomes" id="UP001329430">
    <property type="component" value="Chromosome 10"/>
</dbReference>
<reference evidence="8 9" key="1">
    <citation type="journal article" date="2024" name="Insects">
        <title>An Improved Chromosome-Level Genome Assembly of the Firefly Pyrocoelia pectoralis.</title>
        <authorList>
            <person name="Fu X."/>
            <person name="Meyer-Rochow V.B."/>
            <person name="Ballantyne L."/>
            <person name="Zhu X."/>
        </authorList>
    </citation>
    <scope>NUCLEOTIDE SEQUENCE [LARGE SCALE GENOMIC DNA]</scope>
    <source>
        <strain evidence="8">XCY_ONT2</strain>
    </source>
</reference>
<evidence type="ECO:0000256" key="5">
    <source>
        <dbReference type="ARBA" id="ARBA00023180"/>
    </source>
</evidence>
<dbReference type="Pfam" id="PF00135">
    <property type="entry name" value="COesterase"/>
    <property type="match status" value="1"/>
</dbReference>
<keyword evidence="6" id="KW-0732">Signal</keyword>
<sequence length="555" mass="62696">MLVRCLLVFTTIWCSTTLGSIEISVDQGILKGKYSKTLKGKTFKSFTGIPYAEPPVGELRFKPPIPAKQWEGVLDATKNHSICPQINVFTGNHKVVGNEDCLYLNVYTPDSTPSLGFPVMFYIHGGGWMCGNANSELYGPEMLLEEDVVLVVTNYRLGALGFMSTGDLVVPGNNGLKDQNLALKWVKNNIRHFGGNPDRITIFGQSAGGASSHFHTLSPLSRDLISGAIIQSGTAFAPWAITLNPLDNAKKLANYLNCPTSSSEAIVECLKTVNAYEIVEQDTRFTEYSFHPVIPFKAVIEPEHEGAFLSEDPFEIVKSMKNAQIPLMTGITREDGALGAATLYRDKVIEELNNNFAEVAPLLFFYDQATTVSKEIRNFYFGDRKIDHKTKSELTDVFSDTWFYVATDSLITMHTEYGKHPVYFYLFGYQGYASYVNAYKDVSDHYNYGTCHSDELLYLFAHTIFPTHKMKEEDNRTMDIMVALWTNFAKTGNPTPPEDKLLNVKWNPVSSKNHEHYFIDKNGNVRMGENWELDRLKFIRKVKFNSRWNIIRDEL</sequence>
<name>A0AAN7Z6C2_9COLE</name>
<dbReference type="FunFam" id="3.40.50.1820:FF:000155">
    <property type="entry name" value="Carboxylic ester hydrolase"/>
    <property type="match status" value="1"/>
</dbReference>
<gene>
    <name evidence="8" type="ORF">RI129_012625</name>
</gene>
<feature type="signal peptide" evidence="6">
    <location>
        <begin position="1"/>
        <end position="19"/>
    </location>
</feature>
<dbReference type="SUPFAM" id="SSF53474">
    <property type="entry name" value="alpha/beta-Hydrolases"/>
    <property type="match status" value="1"/>
</dbReference>
<feature type="domain" description="Carboxylesterase type B" evidence="7">
    <location>
        <begin position="22"/>
        <end position="534"/>
    </location>
</feature>
<accession>A0AAN7Z6C2</accession>
<keyword evidence="5" id="KW-0325">Glycoprotein</keyword>
<evidence type="ECO:0000256" key="1">
    <source>
        <dbReference type="ARBA" id="ARBA00005964"/>
    </source>
</evidence>
<feature type="chain" id="PRO_5042670074" description="Carboxylic ester hydrolase" evidence="6">
    <location>
        <begin position="20"/>
        <end position="555"/>
    </location>
</feature>
<organism evidence="8 9">
    <name type="scientific">Pyrocoelia pectoralis</name>
    <dbReference type="NCBI Taxonomy" id="417401"/>
    <lineage>
        <taxon>Eukaryota</taxon>
        <taxon>Metazoa</taxon>
        <taxon>Ecdysozoa</taxon>
        <taxon>Arthropoda</taxon>
        <taxon>Hexapoda</taxon>
        <taxon>Insecta</taxon>
        <taxon>Pterygota</taxon>
        <taxon>Neoptera</taxon>
        <taxon>Endopterygota</taxon>
        <taxon>Coleoptera</taxon>
        <taxon>Polyphaga</taxon>
        <taxon>Elateriformia</taxon>
        <taxon>Elateroidea</taxon>
        <taxon>Lampyridae</taxon>
        <taxon>Lampyrinae</taxon>
        <taxon>Pyrocoelia</taxon>
    </lineage>
</organism>
<dbReference type="CDD" id="cd00312">
    <property type="entry name" value="Esterase_lipase"/>
    <property type="match status" value="1"/>
</dbReference>
<keyword evidence="9" id="KW-1185">Reference proteome</keyword>
<proteinExistence type="inferred from homology"/>
<evidence type="ECO:0000256" key="6">
    <source>
        <dbReference type="RuleBase" id="RU361235"/>
    </source>
</evidence>
<comment type="caution">
    <text evidence="8">The sequence shown here is derived from an EMBL/GenBank/DDBJ whole genome shotgun (WGS) entry which is preliminary data.</text>
</comment>
<dbReference type="EMBL" id="JAVRBK010000010">
    <property type="protein sequence ID" value="KAK5638330.1"/>
    <property type="molecule type" value="Genomic_DNA"/>
</dbReference>
<dbReference type="PROSITE" id="PS00122">
    <property type="entry name" value="CARBOXYLESTERASE_B_1"/>
    <property type="match status" value="1"/>
</dbReference>
<dbReference type="GO" id="GO:0052689">
    <property type="term" value="F:carboxylic ester hydrolase activity"/>
    <property type="evidence" value="ECO:0007669"/>
    <property type="project" value="UniProtKB-KW"/>
</dbReference>
<dbReference type="InterPro" id="IPR002018">
    <property type="entry name" value="CarbesteraseB"/>
</dbReference>
<protein>
    <recommendedName>
        <fullName evidence="6">Carboxylic ester hydrolase</fullName>
        <ecNumber evidence="6">3.1.1.-</ecNumber>
    </recommendedName>
</protein>
<keyword evidence="4" id="KW-1015">Disulfide bond</keyword>
<dbReference type="EC" id="3.1.1.-" evidence="6"/>
<dbReference type="AlphaFoldDB" id="A0AAN7Z6C2"/>
<dbReference type="InterPro" id="IPR019819">
    <property type="entry name" value="Carboxylesterase_B_CS"/>
</dbReference>
<dbReference type="InterPro" id="IPR019826">
    <property type="entry name" value="Carboxylesterase_B_AS"/>
</dbReference>
<dbReference type="InterPro" id="IPR029058">
    <property type="entry name" value="AB_hydrolase_fold"/>
</dbReference>
<dbReference type="Gene3D" id="3.40.50.1820">
    <property type="entry name" value="alpha/beta hydrolase"/>
    <property type="match status" value="1"/>
</dbReference>
<dbReference type="PROSITE" id="PS00941">
    <property type="entry name" value="CARBOXYLESTERASE_B_2"/>
    <property type="match status" value="1"/>
</dbReference>
<evidence type="ECO:0000256" key="4">
    <source>
        <dbReference type="ARBA" id="ARBA00023157"/>
    </source>
</evidence>
<comment type="similarity">
    <text evidence="1 6">Belongs to the type-B carboxylesterase/lipase family.</text>
</comment>